<comment type="similarity">
    <text evidence="1">Belongs to the carotenoid/retinoid oxidoreductase family.</text>
</comment>
<dbReference type="Proteomes" id="UP000285961">
    <property type="component" value="Unassembled WGS sequence"/>
</dbReference>
<dbReference type="Gene3D" id="3.50.50.60">
    <property type="entry name" value="FAD/NAD(P)-binding domain"/>
    <property type="match status" value="1"/>
</dbReference>
<gene>
    <name evidence="3" type="ORF">C4532_11380</name>
</gene>
<feature type="domain" description="Amine oxidase" evidence="2">
    <location>
        <begin position="13"/>
        <end position="425"/>
    </location>
</feature>
<dbReference type="GO" id="GO:0016491">
    <property type="term" value="F:oxidoreductase activity"/>
    <property type="evidence" value="ECO:0007669"/>
    <property type="project" value="InterPro"/>
</dbReference>
<organism evidence="3 4">
    <name type="scientific">Candidatus Abyssobacteria bacterium SURF_17</name>
    <dbReference type="NCBI Taxonomy" id="2093361"/>
    <lineage>
        <taxon>Bacteria</taxon>
        <taxon>Pseudomonadati</taxon>
        <taxon>Candidatus Hydrogenedentota</taxon>
        <taxon>Candidatus Abyssobacteria</taxon>
    </lineage>
</organism>
<dbReference type="PANTHER" id="PTHR43734">
    <property type="entry name" value="PHYTOENE DESATURASE"/>
    <property type="match status" value="1"/>
</dbReference>
<dbReference type="Gene3D" id="3.90.660.50">
    <property type="match status" value="1"/>
</dbReference>
<proteinExistence type="inferred from homology"/>
<dbReference type="InterPro" id="IPR002937">
    <property type="entry name" value="Amino_oxidase"/>
</dbReference>
<protein>
    <submittedName>
        <fullName evidence="3">NAD(P)/FAD-dependent oxidoreductase</fullName>
    </submittedName>
</protein>
<dbReference type="Pfam" id="PF01593">
    <property type="entry name" value="Amino_oxidase"/>
    <property type="match status" value="1"/>
</dbReference>
<dbReference type="PANTHER" id="PTHR43734:SF1">
    <property type="entry name" value="PHYTOENE DESATURASE"/>
    <property type="match status" value="1"/>
</dbReference>
<dbReference type="EMBL" id="QZKI01000085">
    <property type="protein sequence ID" value="RJP69165.1"/>
    <property type="molecule type" value="Genomic_DNA"/>
</dbReference>
<dbReference type="InterPro" id="IPR036188">
    <property type="entry name" value="FAD/NAD-bd_sf"/>
</dbReference>
<reference evidence="3 4" key="1">
    <citation type="journal article" date="2017" name="ISME J.">
        <title>Energy and carbon metabolisms in a deep terrestrial subsurface fluid microbial community.</title>
        <authorList>
            <person name="Momper L."/>
            <person name="Jungbluth S.P."/>
            <person name="Lee M.D."/>
            <person name="Amend J.P."/>
        </authorList>
    </citation>
    <scope>NUCLEOTIDE SEQUENCE [LARGE SCALE GENOMIC DNA]</scope>
    <source>
        <strain evidence="3">SURF_17</strain>
    </source>
</reference>
<evidence type="ECO:0000313" key="4">
    <source>
        <dbReference type="Proteomes" id="UP000285961"/>
    </source>
</evidence>
<evidence type="ECO:0000256" key="1">
    <source>
        <dbReference type="ARBA" id="ARBA00006046"/>
    </source>
</evidence>
<name>A0A419EX67_9BACT</name>
<comment type="caution">
    <text evidence="3">The sequence shown here is derived from an EMBL/GenBank/DDBJ whole genome shotgun (WGS) entry which is preliminary data.</text>
</comment>
<evidence type="ECO:0000313" key="3">
    <source>
        <dbReference type="EMBL" id="RJP69165.1"/>
    </source>
</evidence>
<dbReference type="AlphaFoldDB" id="A0A419EX67"/>
<sequence length="439" mass="48103">MRGNVIIIGGGFGGLSAGALLSKSGIPVTLFESDTVLGGRAKCIEKEGYIVDLGLHANRFGDDGPAARVLKMVGQAITFAHKKDRTSYVYQDGKLIKRPNAIEDFLQTELVPEESRQALLQTVFAMVAEDPADWYEKALLQFVEQHTQDEHVKRFFRLLGFTIIAPDIETASAGEVISFIKNAQMAKEPLAEPVGGAKQIIDKLESVIRSTGGEIKTGTRVERIELQDGKAIGVTAGGRLYTASAIVFTPPIQHLFQFIKKDYFSPDFVSYAENLEPTSGVSIDFGLRKPVADMEGNIICLDPVVLGSFPSNYDSTLAPAGKQLSTWLMVVPYAEAKKGPTLKNALDSLRDFIRNLYPTFFDNVEWERPLAYLILDGVHLKVGQTRKDRHSIQSPHVRNLFFVGDTAQGDGCSGDIAFDSATKAAPMIQDYLATARNQL</sequence>
<dbReference type="SUPFAM" id="SSF51905">
    <property type="entry name" value="FAD/NAD(P)-binding domain"/>
    <property type="match status" value="1"/>
</dbReference>
<accession>A0A419EX67</accession>
<evidence type="ECO:0000259" key="2">
    <source>
        <dbReference type="Pfam" id="PF01593"/>
    </source>
</evidence>